<keyword evidence="2" id="KW-0812">Transmembrane</keyword>
<feature type="region of interest" description="Disordered" evidence="1">
    <location>
        <begin position="36"/>
        <end position="59"/>
    </location>
</feature>
<organism evidence="3 4">
    <name type="scientific">Cryobacterium gelidum</name>
    <dbReference type="NCBI Taxonomy" id="1259164"/>
    <lineage>
        <taxon>Bacteria</taxon>
        <taxon>Bacillati</taxon>
        <taxon>Actinomycetota</taxon>
        <taxon>Actinomycetes</taxon>
        <taxon>Micrococcales</taxon>
        <taxon>Microbacteriaceae</taxon>
        <taxon>Cryobacterium</taxon>
    </lineage>
</organism>
<evidence type="ECO:0000313" key="4">
    <source>
        <dbReference type="Proteomes" id="UP000297983"/>
    </source>
</evidence>
<evidence type="ECO:0000256" key="2">
    <source>
        <dbReference type="SAM" id="Phobius"/>
    </source>
</evidence>
<dbReference type="Proteomes" id="UP000297983">
    <property type="component" value="Unassembled WGS sequence"/>
</dbReference>
<dbReference type="EMBL" id="SOHL01000027">
    <property type="protein sequence ID" value="TFD68209.1"/>
    <property type="molecule type" value="Genomic_DNA"/>
</dbReference>
<reference evidence="3 4" key="1">
    <citation type="submission" date="2019-03" db="EMBL/GenBank/DDBJ databases">
        <title>Genomics of glacier-inhabiting Cryobacterium strains.</title>
        <authorList>
            <person name="Liu Q."/>
            <person name="Xin Y.-H."/>
        </authorList>
    </citation>
    <scope>NUCLEOTIDE SEQUENCE [LARGE SCALE GENOMIC DNA]</scope>
    <source>
        <strain evidence="3 4">Hz16</strain>
    </source>
</reference>
<dbReference type="RefSeq" id="WP_134552638.1">
    <property type="nucleotide sequence ID" value="NZ_SOHL01000027.1"/>
</dbReference>
<accession>A0A4R9ARJ0</accession>
<keyword evidence="2" id="KW-0472">Membrane</keyword>
<protein>
    <submittedName>
        <fullName evidence="3">Uncharacterized protein</fullName>
    </submittedName>
</protein>
<comment type="caution">
    <text evidence="3">The sequence shown here is derived from an EMBL/GenBank/DDBJ whole genome shotgun (WGS) entry which is preliminary data.</text>
</comment>
<keyword evidence="4" id="KW-1185">Reference proteome</keyword>
<keyword evidence="2" id="KW-1133">Transmembrane helix</keyword>
<evidence type="ECO:0000256" key="1">
    <source>
        <dbReference type="SAM" id="MobiDB-lite"/>
    </source>
</evidence>
<sequence>MHVFRRRRLVIAIVGAGLVLIVLAAVGLVGLLRGPAKTSQPEQPAPTASALPVVPTDQPQPVLETSSPELFARSVAHALFDWDTRQDAGLADWAQVLVDVADAEETAAVAADVRDYLPGAEMWQRLATYGTRQWLDVDSVTVPAAWATALEQAAAGQIPQGAAALTVVGTRHRAGTWDTEVMRTERQVSFTVFVVCPGQESCTVLRLSKLDHPLE</sequence>
<dbReference type="AlphaFoldDB" id="A0A4R9ARJ0"/>
<evidence type="ECO:0000313" key="3">
    <source>
        <dbReference type="EMBL" id="TFD68209.1"/>
    </source>
</evidence>
<name>A0A4R9ARJ0_9MICO</name>
<gene>
    <name evidence="3" type="ORF">E3T50_13635</name>
</gene>
<feature type="transmembrane region" description="Helical" evidence="2">
    <location>
        <begin position="9"/>
        <end position="32"/>
    </location>
</feature>
<proteinExistence type="predicted"/>